<evidence type="ECO:0000256" key="3">
    <source>
        <dbReference type="SAM" id="Phobius"/>
    </source>
</evidence>
<feature type="domain" description="Diels-Alderase C-terminal" evidence="4">
    <location>
        <begin position="217"/>
        <end position="380"/>
    </location>
</feature>
<keyword evidence="7" id="KW-1185">Reference proteome</keyword>
<evidence type="ECO:0000259" key="5">
    <source>
        <dbReference type="Pfam" id="PF24137"/>
    </source>
</evidence>
<keyword evidence="3" id="KW-0472">Membrane</keyword>
<dbReference type="SUPFAM" id="SSF159245">
    <property type="entry name" value="AttH-like"/>
    <property type="match status" value="1"/>
</dbReference>
<dbReference type="GO" id="GO:0016853">
    <property type="term" value="F:isomerase activity"/>
    <property type="evidence" value="ECO:0007669"/>
    <property type="project" value="UniProtKB-KW"/>
</dbReference>
<keyword evidence="3" id="KW-0812">Transmembrane</keyword>
<dbReference type="EMBL" id="MU855465">
    <property type="protein sequence ID" value="KAK3903170.1"/>
    <property type="molecule type" value="Genomic_DNA"/>
</dbReference>
<dbReference type="Proteomes" id="UP001303889">
    <property type="component" value="Unassembled WGS sequence"/>
</dbReference>
<evidence type="ECO:0000313" key="7">
    <source>
        <dbReference type="Proteomes" id="UP001303889"/>
    </source>
</evidence>
<organism evidence="6 7">
    <name type="scientific">Staphylotrichum tortipilum</name>
    <dbReference type="NCBI Taxonomy" id="2831512"/>
    <lineage>
        <taxon>Eukaryota</taxon>
        <taxon>Fungi</taxon>
        <taxon>Dikarya</taxon>
        <taxon>Ascomycota</taxon>
        <taxon>Pezizomycotina</taxon>
        <taxon>Sordariomycetes</taxon>
        <taxon>Sordariomycetidae</taxon>
        <taxon>Sordariales</taxon>
        <taxon>Chaetomiaceae</taxon>
        <taxon>Staphylotrichum</taxon>
    </lineage>
</organism>
<gene>
    <name evidence="6" type="ORF">C8A05DRAFT_14862</name>
</gene>
<sequence>MARINRQTAYEKAAEIHFSTSSTDPLAGWRIDGIKGPVWEQWYFDSVADDGKSGVVLTVARDASYTVLGRGSLRIELDVVFEDGSRYNKVDWMSEAVVEDRGGPKGSGTVDGSWIAPGKAYRYQIAADGSAAKVEIDTPEVQGHFTLAALSPPVYPNGETQDELRASGKTASTELLPKIHLVQVIPTATFEGDLMVRGRIVRFRGIGGHMHAWAAGSWFDTTLGWRVARGVAGPFSVTLMEYTDMDGAVHSTGFVARDGRKLFGGKELYATPRSASTFQRALRYLQEDDKKTPKQTVRWTPTYNTGFAGRFDDTSTGAILHFATGEPGEEYRFELTHRRKAFEYLFGSSDSGLTAFLGEIKGGKVGEEVYRGVQFSDVCVLPQGFAKVYFFVCMLITVLTFGYINILETNT</sequence>
<dbReference type="InterPro" id="IPR056402">
    <property type="entry name" value="DA_N"/>
</dbReference>
<accession>A0AAN6RU69</accession>
<evidence type="ECO:0000259" key="4">
    <source>
        <dbReference type="Pfam" id="PF22903"/>
    </source>
</evidence>
<dbReference type="AlphaFoldDB" id="A0AAN6RU69"/>
<dbReference type="InterPro" id="IPR054499">
    <property type="entry name" value="DA_C"/>
</dbReference>
<evidence type="ECO:0000313" key="6">
    <source>
        <dbReference type="EMBL" id="KAK3903170.1"/>
    </source>
</evidence>
<dbReference type="Pfam" id="PF24137">
    <property type="entry name" value="DA_N"/>
    <property type="match status" value="1"/>
</dbReference>
<protein>
    <submittedName>
        <fullName evidence="6">Uncharacterized protein</fullName>
    </submittedName>
</protein>
<keyword evidence="3" id="KW-1133">Transmembrane helix</keyword>
<evidence type="ECO:0000256" key="2">
    <source>
        <dbReference type="ARBA" id="ARBA00046325"/>
    </source>
</evidence>
<evidence type="ECO:0000256" key="1">
    <source>
        <dbReference type="ARBA" id="ARBA00023235"/>
    </source>
</evidence>
<feature type="transmembrane region" description="Helical" evidence="3">
    <location>
        <begin position="388"/>
        <end position="407"/>
    </location>
</feature>
<proteinExistence type="inferred from homology"/>
<name>A0AAN6RU69_9PEZI</name>
<comment type="similarity">
    <text evidence="2">Belongs to the Diels-Alderase family.</text>
</comment>
<reference evidence="6" key="2">
    <citation type="submission" date="2023-05" db="EMBL/GenBank/DDBJ databases">
        <authorList>
            <consortium name="Lawrence Berkeley National Laboratory"/>
            <person name="Steindorff A."/>
            <person name="Hensen N."/>
            <person name="Bonometti L."/>
            <person name="Westerberg I."/>
            <person name="Brannstrom I.O."/>
            <person name="Guillou S."/>
            <person name="Cros-Aarteil S."/>
            <person name="Calhoun S."/>
            <person name="Haridas S."/>
            <person name="Kuo A."/>
            <person name="Mondo S."/>
            <person name="Pangilinan J."/>
            <person name="Riley R."/>
            <person name="Labutti K."/>
            <person name="Andreopoulos B."/>
            <person name="Lipzen A."/>
            <person name="Chen C."/>
            <person name="Yanf M."/>
            <person name="Daum C."/>
            <person name="Ng V."/>
            <person name="Clum A."/>
            <person name="Ohm R."/>
            <person name="Martin F."/>
            <person name="Silar P."/>
            <person name="Natvig D."/>
            <person name="Lalanne C."/>
            <person name="Gautier V."/>
            <person name="Ament-Velasquez S.L."/>
            <person name="Kruys A."/>
            <person name="Hutchinson M.I."/>
            <person name="Powell A.J."/>
            <person name="Barry K."/>
            <person name="Miller A.N."/>
            <person name="Grigoriev I.V."/>
            <person name="Debuchy R."/>
            <person name="Gladieux P."/>
            <person name="Thoren M.H."/>
            <person name="Johannesson H."/>
        </authorList>
    </citation>
    <scope>NUCLEOTIDE SEQUENCE</scope>
    <source>
        <strain evidence="6">CBS 103.79</strain>
    </source>
</reference>
<comment type="caution">
    <text evidence="6">The sequence shown here is derived from an EMBL/GenBank/DDBJ whole genome shotgun (WGS) entry which is preliminary data.</text>
</comment>
<keyword evidence="1" id="KW-0413">Isomerase</keyword>
<feature type="domain" description="Diels-Alderase N-terminal" evidence="5">
    <location>
        <begin position="33"/>
        <end position="213"/>
    </location>
</feature>
<reference evidence="6" key="1">
    <citation type="journal article" date="2023" name="Mol. Phylogenet. Evol.">
        <title>Genome-scale phylogeny and comparative genomics of the fungal order Sordariales.</title>
        <authorList>
            <person name="Hensen N."/>
            <person name="Bonometti L."/>
            <person name="Westerberg I."/>
            <person name="Brannstrom I.O."/>
            <person name="Guillou S."/>
            <person name="Cros-Aarteil S."/>
            <person name="Calhoun S."/>
            <person name="Haridas S."/>
            <person name="Kuo A."/>
            <person name="Mondo S."/>
            <person name="Pangilinan J."/>
            <person name="Riley R."/>
            <person name="LaButti K."/>
            <person name="Andreopoulos B."/>
            <person name="Lipzen A."/>
            <person name="Chen C."/>
            <person name="Yan M."/>
            <person name="Daum C."/>
            <person name="Ng V."/>
            <person name="Clum A."/>
            <person name="Steindorff A."/>
            <person name="Ohm R.A."/>
            <person name="Martin F."/>
            <person name="Silar P."/>
            <person name="Natvig D.O."/>
            <person name="Lalanne C."/>
            <person name="Gautier V."/>
            <person name="Ament-Velasquez S.L."/>
            <person name="Kruys A."/>
            <person name="Hutchinson M.I."/>
            <person name="Powell A.J."/>
            <person name="Barry K."/>
            <person name="Miller A.N."/>
            <person name="Grigoriev I.V."/>
            <person name="Debuchy R."/>
            <person name="Gladieux P."/>
            <person name="Hiltunen Thoren M."/>
            <person name="Johannesson H."/>
        </authorList>
    </citation>
    <scope>NUCLEOTIDE SEQUENCE</scope>
    <source>
        <strain evidence="6">CBS 103.79</strain>
    </source>
</reference>
<dbReference type="Pfam" id="PF22903">
    <property type="entry name" value="DA_C"/>
    <property type="match status" value="1"/>
</dbReference>